<evidence type="ECO:0000259" key="5">
    <source>
        <dbReference type="PROSITE" id="PS51716"/>
    </source>
</evidence>
<comment type="similarity">
    <text evidence="1">Belongs to the TRAFAC class dynamin-like GTPase superfamily. IRG family.</text>
</comment>
<dbReference type="Pfam" id="PF05049">
    <property type="entry name" value="IIGP"/>
    <property type="match status" value="1"/>
</dbReference>
<dbReference type="Gene3D" id="3.40.50.300">
    <property type="entry name" value="P-loop containing nucleotide triphosphate hydrolases"/>
    <property type="match status" value="1"/>
</dbReference>
<dbReference type="PANTHER" id="PTHR32341:SF10">
    <property type="entry name" value="INTERFERON-INDUCIBLE GTPASE 5"/>
    <property type="match status" value="1"/>
</dbReference>
<proteinExistence type="inferred from homology"/>
<dbReference type="PROSITE" id="PS51716">
    <property type="entry name" value="G_IRG"/>
    <property type="match status" value="1"/>
</dbReference>
<dbReference type="GO" id="GO:0016787">
    <property type="term" value="F:hydrolase activity"/>
    <property type="evidence" value="ECO:0007669"/>
    <property type="project" value="UniProtKB-KW"/>
</dbReference>
<dbReference type="InterPro" id="IPR030385">
    <property type="entry name" value="G_IRG_dom"/>
</dbReference>
<dbReference type="InterPro" id="IPR027417">
    <property type="entry name" value="P-loop_NTPase"/>
</dbReference>
<sequence length="359" mass="41225">MAENTSSSTSSTIQDSNYNGEDLLENLLQLLFGIAITALTRNQRAEIWVALADILNSPKAKEGIIKLAKMIIEIMSKYGPIAAIKVYDVARWIAMYFLSKMKQVFSQKPQRKTEDIEGERFTVEIDDENWYNVAVAGYTSNGKTTFINAIRGLRNWETDKGAAKTSPLENTDVITPYGSERYPRLRLYDIPGSNTTEPNEKYFKMMNLDKFVCILIFCGELSLHDLKIVEMAQKCGKAKNIIFVRSKMDEFMRNKWRYDQGLDYPPTGENQEAYNTFQEMAAKDIEELEKIYEDKQEKHPVIKDIPIYFISSYSLLNALLQEPTKPQDLTEFLIYQEHRLVEKISQLSSEHAGLNLVSN</sequence>
<keyword evidence="3" id="KW-0378">Hydrolase</keyword>
<accession>A0A914DSG5</accession>
<organism evidence="6 7">
    <name type="scientific">Acrobeloides nanus</name>
    <dbReference type="NCBI Taxonomy" id="290746"/>
    <lineage>
        <taxon>Eukaryota</taxon>
        <taxon>Metazoa</taxon>
        <taxon>Ecdysozoa</taxon>
        <taxon>Nematoda</taxon>
        <taxon>Chromadorea</taxon>
        <taxon>Rhabditida</taxon>
        <taxon>Tylenchina</taxon>
        <taxon>Cephalobomorpha</taxon>
        <taxon>Cephaloboidea</taxon>
        <taxon>Cephalobidae</taxon>
        <taxon>Acrobeloides</taxon>
    </lineage>
</organism>
<reference evidence="7" key="1">
    <citation type="submission" date="2022-11" db="UniProtKB">
        <authorList>
            <consortium name="WormBaseParasite"/>
        </authorList>
    </citation>
    <scope>IDENTIFICATION</scope>
</reference>
<dbReference type="SUPFAM" id="SSF52540">
    <property type="entry name" value="P-loop containing nucleoside triphosphate hydrolases"/>
    <property type="match status" value="1"/>
</dbReference>
<dbReference type="InterPro" id="IPR051515">
    <property type="entry name" value="IRG"/>
</dbReference>
<evidence type="ECO:0000313" key="6">
    <source>
        <dbReference type="Proteomes" id="UP000887540"/>
    </source>
</evidence>
<protein>
    <submittedName>
        <fullName evidence="7">IRG-type G domain-containing protein</fullName>
    </submittedName>
</protein>
<keyword evidence="6" id="KW-1185">Reference proteome</keyword>
<keyword evidence="4" id="KW-0342">GTP-binding</keyword>
<keyword evidence="2" id="KW-0547">Nucleotide-binding</keyword>
<evidence type="ECO:0000256" key="2">
    <source>
        <dbReference type="ARBA" id="ARBA00022741"/>
    </source>
</evidence>
<evidence type="ECO:0000256" key="1">
    <source>
        <dbReference type="ARBA" id="ARBA00005429"/>
    </source>
</evidence>
<dbReference type="PANTHER" id="PTHR32341">
    <property type="entry name" value="INTERFERON-INDUCIBLE GTPASE"/>
    <property type="match status" value="1"/>
</dbReference>
<name>A0A914DSG5_9BILA</name>
<evidence type="ECO:0000313" key="7">
    <source>
        <dbReference type="WBParaSite" id="ACRNAN_scaffold357.g14471.t1"/>
    </source>
</evidence>
<dbReference type="WBParaSite" id="ACRNAN_scaffold357.g14471.t1">
    <property type="protein sequence ID" value="ACRNAN_scaffold357.g14471.t1"/>
    <property type="gene ID" value="ACRNAN_scaffold357.g14471"/>
</dbReference>
<evidence type="ECO:0000256" key="3">
    <source>
        <dbReference type="ARBA" id="ARBA00022801"/>
    </source>
</evidence>
<dbReference type="InterPro" id="IPR007743">
    <property type="entry name" value="Immunity-related_GTPase-like"/>
</dbReference>
<dbReference type="AlphaFoldDB" id="A0A914DSG5"/>
<dbReference type="GO" id="GO:0016020">
    <property type="term" value="C:membrane"/>
    <property type="evidence" value="ECO:0007669"/>
    <property type="project" value="InterPro"/>
</dbReference>
<evidence type="ECO:0000256" key="4">
    <source>
        <dbReference type="ARBA" id="ARBA00023134"/>
    </source>
</evidence>
<dbReference type="Proteomes" id="UP000887540">
    <property type="component" value="Unplaced"/>
</dbReference>
<dbReference type="GO" id="GO:0005525">
    <property type="term" value="F:GTP binding"/>
    <property type="evidence" value="ECO:0007669"/>
    <property type="project" value="UniProtKB-KW"/>
</dbReference>
<feature type="domain" description="IRG-type G" evidence="5">
    <location>
        <begin position="129"/>
        <end position="327"/>
    </location>
</feature>